<evidence type="ECO:0000313" key="2">
    <source>
        <dbReference type="EMBL" id="EAT80601.1"/>
    </source>
</evidence>
<dbReference type="HOGENOM" id="CLU_2237553_0_0_1"/>
<evidence type="ECO:0000256" key="1">
    <source>
        <dbReference type="SAM" id="MobiDB-lite"/>
    </source>
</evidence>
<feature type="region of interest" description="Disordered" evidence="1">
    <location>
        <begin position="28"/>
        <end position="58"/>
    </location>
</feature>
<organism evidence="2 3">
    <name type="scientific">Phaeosphaeria nodorum (strain SN15 / ATCC MYA-4574 / FGSC 10173)</name>
    <name type="common">Glume blotch fungus</name>
    <name type="synonym">Parastagonospora nodorum</name>
    <dbReference type="NCBI Taxonomy" id="321614"/>
    <lineage>
        <taxon>Eukaryota</taxon>
        <taxon>Fungi</taxon>
        <taxon>Dikarya</taxon>
        <taxon>Ascomycota</taxon>
        <taxon>Pezizomycotina</taxon>
        <taxon>Dothideomycetes</taxon>
        <taxon>Pleosporomycetidae</taxon>
        <taxon>Pleosporales</taxon>
        <taxon>Pleosporineae</taxon>
        <taxon>Phaeosphaeriaceae</taxon>
        <taxon>Parastagonospora</taxon>
    </lineage>
</organism>
<reference evidence="3" key="1">
    <citation type="journal article" date="2007" name="Plant Cell">
        <title>Dothideomycete-plant interactions illuminated by genome sequencing and EST analysis of the wheat pathogen Stagonospora nodorum.</title>
        <authorList>
            <person name="Hane J.K."/>
            <person name="Lowe R.G."/>
            <person name="Solomon P.S."/>
            <person name="Tan K.C."/>
            <person name="Schoch C.L."/>
            <person name="Spatafora J.W."/>
            <person name="Crous P.W."/>
            <person name="Kodira C."/>
            <person name="Birren B.W."/>
            <person name="Galagan J.E."/>
            <person name="Torriani S.F."/>
            <person name="McDonald B.A."/>
            <person name="Oliver R.P."/>
        </authorList>
    </citation>
    <scope>NUCLEOTIDE SEQUENCE [LARGE SCALE GENOMIC DNA]</scope>
    <source>
        <strain evidence="3">SN15 / ATCC MYA-4574 / FGSC 10173</strain>
    </source>
</reference>
<protein>
    <submittedName>
        <fullName evidence="2">Uncharacterized protein</fullName>
    </submittedName>
</protein>
<dbReference type="KEGG" id="pno:SNOG_12189"/>
<dbReference type="AlphaFoldDB" id="Q0U7S5"/>
<dbReference type="EMBL" id="CH445345">
    <property type="protein sequence ID" value="EAT80601.1"/>
    <property type="molecule type" value="Genomic_DNA"/>
</dbReference>
<feature type="compositionally biased region" description="Basic residues" evidence="1">
    <location>
        <begin position="36"/>
        <end position="50"/>
    </location>
</feature>
<proteinExistence type="predicted"/>
<dbReference type="Proteomes" id="UP000001055">
    <property type="component" value="Unassembled WGS sequence"/>
</dbReference>
<accession>Q0U7S5</accession>
<dbReference type="GeneID" id="5979328"/>
<name>Q0U7S5_PHANO</name>
<evidence type="ECO:0000313" key="3">
    <source>
        <dbReference type="Proteomes" id="UP000001055"/>
    </source>
</evidence>
<dbReference type="InParanoid" id="Q0U7S5"/>
<sequence length="105" mass="11959">MAVTFVCLSRSQSSLNDALSIYTKRKHEASLDKNHSRNVRPVRTRRRRNRCNGYKPPPIQYENSDATTKWYHAKNAEACMSVQSSVLARTEKKPCPGAECEKMGN</sequence>
<gene>
    <name evidence="2" type="ORF">SNOG_12189</name>
</gene>
<dbReference type="RefSeq" id="XP_001802418.1">
    <property type="nucleotide sequence ID" value="XM_001802366.1"/>
</dbReference>